<dbReference type="InterPro" id="IPR032903">
    <property type="entry name" value="FDC-like"/>
</dbReference>
<dbReference type="Pfam" id="PF20695">
    <property type="entry name" value="UbiD_N"/>
    <property type="match status" value="1"/>
</dbReference>
<reference evidence="5 6" key="1">
    <citation type="submission" date="2020-10" db="EMBL/GenBank/DDBJ databases">
        <title>Phylogeny of dyella-like bacteria.</title>
        <authorList>
            <person name="Fu J."/>
        </authorList>
    </citation>
    <scope>NUCLEOTIDE SEQUENCE [LARGE SCALE GENOMIC DNA]</scope>
    <source>
        <strain evidence="5 6">DHOB07</strain>
    </source>
</reference>
<comment type="cofactor">
    <cofactor evidence="1">
        <name>K(+)</name>
        <dbReference type="ChEBI" id="CHEBI:29103"/>
    </cofactor>
    <text evidence="1">Binds 1 K(+) per subunit.</text>
</comment>
<feature type="active site" description="Proton donor" evidence="1">
    <location>
        <position position="279"/>
    </location>
</feature>
<keyword evidence="1" id="KW-0285">Flavoprotein</keyword>
<name>A0ABW8IZ99_9GAMM</name>
<protein>
    <recommendedName>
        <fullName evidence="1">Pyrrole-2-carboxylic acid decarboxylase</fullName>
        <shortName evidence="1">P2C decarboxylase</shortName>
        <ecNumber evidence="1">4.1.1.93</ecNumber>
    </recommendedName>
</protein>
<feature type="binding site" evidence="1">
    <location>
        <position position="230"/>
    </location>
    <ligand>
        <name>K(+)</name>
        <dbReference type="ChEBI" id="CHEBI:29103"/>
    </ligand>
</feature>
<comment type="cofactor">
    <cofactor evidence="1">
        <name>Mn(2+)</name>
        <dbReference type="ChEBI" id="CHEBI:29035"/>
    </cofactor>
    <text evidence="1">Binds 1 Mn(2+) per subunit.</text>
</comment>
<dbReference type="InterPro" id="IPR002830">
    <property type="entry name" value="UbiD"/>
</dbReference>
<dbReference type="EC" id="4.1.1.93" evidence="1"/>
<dbReference type="Pfam" id="PF20696">
    <property type="entry name" value="UbiD_C"/>
    <property type="match status" value="1"/>
</dbReference>
<comment type="function">
    <text evidence="1">Catalyzes the prenyl-FMN-dependent decarboxylation of pyrrole-2-carboxylate (P2C). Can also catalyze the carboxylation of pyrrole in the presence of elevated concentrations of CO(2) or bicarbonate.</text>
</comment>
<comment type="caution">
    <text evidence="1">Lacks conserved residue(s) required for the propagation of feature annotation.</text>
</comment>
<dbReference type="RefSeq" id="WP_284396734.1">
    <property type="nucleotide sequence ID" value="NZ_BSNQ01000003.1"/>
</dbReference>
<dbReference type="PANTHER" id="PTHR30108:SF17">
    <property type="entry name" value="FERULIC ACID DECARBOXYLASE 1"/>
    <property type="match status" value="1"/>
</dbReference>
<evidence type="ECO:0000313" key="5">
    <source>
        <dbReference type="EMBL" id="MFK2874680.1"/>
    </source>
</evidence>
<comment type="similarity">
    <text evidence="1">Belongs to the UbiD family. UbiD-like/FDC subfamily.</text>
</comment>
<sequence length="492" mass="54380">MNRIKDLREFLKALKSLNDVDYIDREVSAILEASAVTRLTTEQLRPAPFFRNIAGYKKGFQMVGALGALSSDRRHPLGRIALSLGLPYQTSAKELIDCLVEASQKPPIPPKLITSKAAPCKQNILLGSEATLDHFPIPLVHPDDGGRYVNTWGFIVAQTPDGRWTNWSISRIQMLDGRHMTGLVLPQQHIGMIWQEWEKIGKPMPFAVVQGGDPGAAVVGGMPIPADVDEVGVLGAIYGEPVEVVKCETNDLEVPATAEVVIEGHLSIKRDATEGPFAEFHGWALTETSPEPIYTIEAITYRNDPIWPICTTGRPADDSQVAPALGVSAEIVALLRNAGFPISMGWLLVETSCHWMIVTVPRNWREALPGLTTSEFVHRIGEVMSANRVGRMCPVTYVLDDDIDPSNISDVLWALGTRIHPNLRHEEWPVTILPWYLCYTEEERHHAKGSIVIHDGLLPPVEDERVRPATFDNLYSSELRAKVIAAENSSLP</sequence>
<keyword evidence="1" id="KW-0058">Aromatic hydrocarbons catabolism</keyword>
<dbReference type="SUPFAM" id="SSF143968">
    <property type="entry name" value="UbiD C-terminal domain-like"/>
    <property type="match status" value="1"/>
</dbReference>
<feature type="binding site" evidence="1">
    <location>
        <position position="230"/>
    </location>
    <ligand>
        <name>Mn(2+)</name>
        <dbReference type="ChEBI" id="CHEBI:29035"/>
    </ligand>
</feature>
<keyword evidence="1" id="KW-0630">Potassium</keyword>
<evidence type="ECO:0000256" key="1">
    <source>
        <dbReference type="HAMAP-Rule" id="MF_01983"/>
    </source>
</evidence>
<dbReference type="HAMAP" id="MF_01983">
    <property type="entry name" value="UbiD_FDC"/>
    <property type="match status" value="1"/>
</dbReference>
<comment type="subunit">
    <text evidence="1">Homodimer.</text>
</comment>
<evidence type="ECO:0000259" key="4">
    <source>
        <dbReference type="Pfam" id="PF20696"/>
    </source>
</evidence>
<dbReference type="SUPFAM" id="SSF50475">
    <property type="entry name" value="FMN-binding split barrel"/>
    <property type="match status" value="1"/>
</dbReference>
<dbReference type="Pfam" id="PF01977">
    <property type="entry name" value="UbiD"/>
    <property type="match status" value="1"/>
</dbReference>
<dbReference type="InterPro" id="IPR049383">
    <property type="entry name" value="UbiD-like_N"/>
</dbReference>
<dbReference type="Gene3D" id="3.40.1670.10">
    <property type="entry name" value="UbiD C-terminal domain-like"/>
    <property type="match status" value="1"/>
</dbReference>
<feature type="binding site" evidence="1">
    <location>
        <position position="189"/>
    </location>
    <ligand>
        <name>prenylated FMN</name>
        <dbReference type="ChEBI" id="CHEBI:87746"/>
    </ligand>
</feature>
<feature type="domain" description="3-octaprenyl-4-hydroxybenzoate carboxy-lyase-like C-terminal" evidence="4">
    <location>
        <begin position="327"/>
        <end position="422"/>
    </location>
</feature>
<gene>
    <name evidence="5" type="ORF">ISP13_14140</name>
</gene>
<feature type="binding site" evidence="1">
    <location>
        <position position="188"/>
    </location>
    <ligand>
        <name>prenylated FMN</name>
        <dbReference type="ChEBI" id="CHEBI:87746"/>
    </ligand>
</feature>
<feature type="binding site" evidence="1">
    <location>
        <position position="230"/>
    </location>
    <ligand>
        <name>prenylated FMN</name>
        <dbReference type="ChEBI" id="CHEBI:87746"/>
    </ligand>
</feature>
<keyword evidence="1" id="KW-0456">Lyase</keyword>
<feature type="domain" description="3-octaprenyl-4-hydroxybenzoate carboxy-lyase-like N-terminal" evidence="3">
    <location>
        <begin position="11"/>
        <end position="98"/>
    </location>
</feature>
<dbReference type="EMBL" id="JADIKG010000013">
    <property type="protein sequence ID" value="MFK2874680.1"/>
    <property type="molecule type" value="Genomic_DNA"/>
</dbReference>
<organism evidence="5 6">
    <name type="scientific">Dyella lipolytica</name>
    <dbReference type="NCBI Taxonomy" id="1867835"/>
    <lineage>
        <taxon>Bacteria</taxon>
        <taxon>Pseudomonadati</taxon>
        <taxon>Pseudomonadota</taxon>
        <taxon>Gammaproteobacteria</taxon>
        <taxon>Lysobacterales</taxon>
        <taxon>Rhodanobacteraceae</taxon>
        <taxon>Dyella</taxon>
    </lineage>
</organism>
<feature type="binding site" evidence="1">
    <location>
        <position position="222"/>
    </location>
    <ligand>
        <name>K(+)</name>
        <dbReference type="ChEBI" id="CHEBI:29103"/>
    </ligand>
</feature>
<keyword evidence="1" id="KW-0288">FMN</keyword>
<dbReference type="Proteomes" id="UP001620405">
    <property type="component" value="Unassembled WGS sequence"/>
</dbReference>
<feature type="binding site" evidence="1">
    <location>
        <position position="171"/>
    </location>
    <ligand>
        <name>prenylated FMN</name>
        <dbReference type="ChEBI" id="CHEBI:87746"/>
    </ligand>
</feature>
<keyword evidence="1" id="KW-0479">Metal-binding</keyword>
<dbReference type="InterPro" id="IPR049381">
    <property type="entry name" value="UbiD-like_C"/>
</dbReference>
<accession>A0ABW8IZ99</accession>
<keyword evidence="1" id="KW-0464">Manganese</keyword>
<feature type="binding site" evidence="1">
    <location>
        <position position="189"/>
    </location>
    <ligand>
        <name>Mn(2+)</name>
        <dbReference type="ChEBI" id="CHEBI:29035"/>
    </ligand>
</feature>
<comment type="catalytic activity">
    <reaction evidence="1">
        <text>pyrrole-2-carboxylate + H2O = 1H-pyrrole + hydrogencarbonate</text>
        <dbReference type="Rhea" id="RHEA:31379"/>
        <dbReference type="ChEBI" id="CHEBI:15377"/>
        <dbReference type="ChEBI" id="CHEBI:17544"/>
        <dbReference type="ChEBI" id="CHEBI:19203"/>
        <dbReference type="ChEBI" id="CHEBI:27660"/>
        <dbReference type="EC" id="4.1.1.93"/>
    </reaction>
</comment>
<comment type="cofactor">
    <cofactor evidence="1">
        <name>prenylated FMN</name>
        <dbReference type="ChEBI" id="CHEBI:87746"/>
    </cofactor>
    <text evidence="1">Binds 1 prenylated FMN per subunit.</text>
</comment>
<evidence type="ECO:0000259" key="3">
    <source>
        <dbReference type="Pfam" id="PF20695"/>
    </source>
</evidence>
<keyword evidence="1" id="KW-0210">Decarboxylase</keyword>
<proteinExistence type="inferred from homology"/>
<dbReference type="PANTHER" id="PTHR30108">
    <property type="entry name" value="3-OCTAPRENYL-4-HYDROXYBENZOATE CARBOXY-LYASE-RELATED"/>
    <property type="match status" value="1"/>
</dbReference>
<comment type="catalytic activity">
    <reaction evidence="1">
        <text>pyrrole-2-carboxylate + H(+) = 1H-pyrrole + CO2</text>
        <dbReference type="Rhea" id="RHEA:31375"/>
        <dbReference type="ChEBI" id="CHEBI:15378"/>
        <dbReference type="ChEBI" id="CHEBI:16526"/>
        <dbReference type="ChEBI" id="CHEBI:19203"/>
        <dbReference type="ChEBI" id="CHEBI:27660"/>
        <dbReference type="EC" id="4.1.1.93"/>
    </reaction>
</comment>
<dbReference type="NCBIfam" id="TIGR00148">
    <property type="entry name" value="UbiD family decarboxylase"/>
    <property type="match status" value="1"/>
</dbReference>
<feature type="binding site" evidence="1">
    <location>
        <position position="167"/>
    </location>
    <ligand>
        <name>K(+)</name>
        <dbReference type="ChEBI" id="CHEBI:29103"/>
    </ligand>
</feature>
<evidence type="ECO:0000259" key="2">
    <source>
        <dbReference type="Pfam" id="PF01977"/>
    </source>
</evidence>
<feature type="domain" description="3-octaprenyl-4-hydroxybenzoate carboxy-lyase-like Rift-related" evidence="2">
    <location>
        <begin position="114"/>
        <end position="315"/>
    </location>
</feature>
<keyword evidence="6" id="KW-1185">Reference proteome</keyword>
<dbReference type="InterPro" id="IPR048304">
    <property type="entry name" value="UbiD_Rift_dom"/>
</dbReference>
<comment type="caution">
    <text evidence="5">The sequence shown here is derived from an EMBL/GenBank/DDBJ whole genome shotgun (WGS) entry which is preliminary data.</text>
</comment>
<evidence type="ECO:0000313" key="6">
    <source>
        <dbReference type="Proteomes" id="UP001620405"/>
    </source>
</evidence>